<dbReference type="AlphaFoldDB" id="C6C967"/>
<evidence type="ECO:0000256" key="6">
    <source>
        <dbReference type="ARBA" id="ARBA00022989"/>
    </source>
</evidence>
<dbReference type="GO" id="GO:0004888">
    <property type="term" value="F:transmembrane signaling receptor activity"/>
    <property type="evidence" value="ECO:0007669"/>
    <property type="project" value="InterPro"/>
</dbReference>
<keyword evidence="2" id="KW-1003">Cell membrane</keyword>
<keyword evidence="6 11" id="KW-1133">Transmembrane helix</keyword>
<dbReference type="HOGENOM" id="CLU_000445_107_16_6"/>
<organism evidence="13 14">
    <name type="scientific">Musicola paradisiaca (strain Ech703)</name>
    <name type="common">Dickeya paradisiaca</name>
    <name type="synonym">Dickeya dadantii</name>
    <dbReference type="NCBI Taxonomy" id="579405"/>
    <lineage>
        <taxon>Bacteria</taxon>
        <taxon>Pseudomonadati</taxon>
        <taxon>Pseudomonadota</taxon>
        <taxon>Gammaproteobacteria</taxon>
        <taxon>Enterobacterales</taxon>
        <taxon>Pectobacteriaceae</taxon>
        <taxon>Musicola</taxon>
    </lineage>
</organism>
<proteinExistence type="inferred from homology"/>
<evidence type="ECO:0000313" key="13">
    <source>
        <dbReference type="EMBL" id="ACS86267.1"/>
    </source>
</evidence>
<evidence type="ECO:0000256" key="7">
    <source>
        <dbReference type="ARBA" id="ARBA00023136"/>
    </source>
</evidence>
<evidence type="ECO:0000256" key="1">
    <source>
        <dbReference type="ARBA" id="ARBA00004651"/>
    </source>
</evidence>
<comment type="similarity">
    <text evidence="9">Belongs to the methyl-accepting chemotaxis (MCP) protein family.</text>
</comment>
<dbReference type="eggNOG" id="COG0840">
    <property type="taxonomic scope" value="Bacteria"/>
</dbReference>
<keyword evidence="14" id="KW-1185">Reference proteome</keyword>
<dbReference type="GO" id="GO:0007165">
    <property type="term" value="P:signal transduction"/>
    <property type="evidence" value="ECO:0007669"/>
    <property type="project" value="UniProtKB-KW"/>
</dbReference>
<sequence length="512" mass="55075">MKISTKLLVLVCAALVGFICLTLISLTSLKSALVDARRSEISILLDKAKHVAEYYKGLEKSGQLTREQAQKQAQNALTQMNAPKATSYYWATTADSINLVHPNEQLLGKKAGGNHTADGVTDNDAYREALSKSDMAMMDIYIRRMPELEPEPKLQGVVAVSDWNWWIGTGFFYQDINAMFWKLATTLIVLSVVILALVSAIAWLMARSIYRALGGEPAYAAGLLSEIAAGNLTAEVPLQSNDTSSLMYSLAKMKEQLVSLVGEIQYTSESISNATSNIAQGNYDLSSRTEQQAASLAETSASMEQLTSTVKQNADNAEHARHLAVRASEATERGGNVVNSVVQTMEMISEGSRKMGDIIKVIEGIAFQTNILALNAAVEAARAGEEGRGFAVVAGEVRSLAQRSASAAKDIKVLIDNSMVRVNDGSQQVADAGERMQEIVASITQVRDIMAEIATASNEQSIGIGQVNQAVTQMDTVVHQNAALVQEAATATASLDEQAGKLRQTVQVFALH</sequence>
<dbReference type="EMBL" id="CP001654">
    <property type="protein sequence ID" value="ACS86267.1"/>
    <property type="molecule type" value="Genomic_DNA"/>
</dbReference>
<dbReference type="InterPro" id="IPR004089">
    <property type="entry name" value="MCPsignal_dom"/>
</dbReference>
<dbReference type="Proteomes" id="UP000002734">
    <property type="component" value="Chromosome"/>
</dbReference>
<feature type="transmembrane region" description="Helical" evidence="11">
    <location>
        <begin position="179"/>
        <end position="204"/>
    </location>
</feature>
<dbReference type="InterPro" id="IPR033480">
    <property type="entry name" value="sCache_2"/>
</dbReference>
<evidence type="ECO:0000256" key="10">
    <source>
        <dbReference type="PROSITE-ProRule" id="PRU00284"/>
    </source>
</evidence>
<evidence type="ECO:0000256" key="4">
    <source>
        <dbReference type="ARBA" id="ARBA00022500"/>
    </source>
</evidence>
<keyword evidence="7 11" id="KW-0472">Membrane</keyword>
<evidence type="ECO:0000259" key="12">
    <source>
        <dbReference type="PROSITE" id="PS50111"/>
    </source>
</evidence>
<evidence type="ECO:0000256" key="3">
    <source>
        <dbReference type="ARBA" id="ARBA00022481"/>
    </source>
</evidence>
<dbReference type="Pfam" id="PF00015">
    <property type="entry name" value="MCPsignal"/>
    <property type="match status" value="1"/>
</dbReference>
<dbReference type="PROSITE" id="PS50111">
    <property type="entry name" value="CHEMOTAXIS_TRANSDUC_2"/>
    <property type="match status" value="1"/>
</dbReference>
<dbReference type="Pfam" id="PF17200">
    <property type="entry name" value="sCache_2"/>
    <property type="match status" value="1"/>
</dbReference>
<feature type="domain" description="Methyl-accepting transducer" evidence="12">
    <location>
        <begin position="267"/>
        <end position="496"/>
    </location>
</feature>
<dbReference type="Gene3D" id="1.10.287.950">
    <property type="entry name" value="Methyl-accepting chemotaxis protein"/>
    <property type="match status" value="1"/>
</dbReference>
<dbReference type="GO" id="GO:0005886">
    <property type="term" value="C:plasma membrane"/>
    <property type="evidence" value="ECO:0007669"/>
    <property type="project" value="UniProtKB-SubCell"/>
</dbReference>
<name>C6C967_MUSP7</name>
<keyword evidence="4" id="KW-0145">Chemotaxis</keyword>
<dbReference type="PRINTS" id="PR00260">
    <property type="entry name" value="CHEMTRNSDUCR"/>
</dbReference>
<dbReference type="InterPro" id="IPR004090">
    <property type="entry name" value="Chemotax_Me-accpt_rcpt"/>
</dbReference>
<dbReference type="SMART" id="SM00283">
    <property type="entry name" value="MA"/>
    <property type="match status" value="1"/>
</dbReference>
<evidence type="ECO:0000256" key="2">
    <source>
        <dbReference type="ARBA" id="ARBA00022475"/>
    </source>
</evidence>
<reference evidence="13" key="1">
    <citation type="submission" date="2009-06" db="EMBL/GenBank/DDBJ databases">
        <title>Complete sequence of Dickeya dadantii Ech703.</title>
        <authorList>
            <consortium name="US DOE Joint Genome Institute"/>
            <person name="Lucas S."/>
            <person name="Copeland A."/>
            <person name="Lapidus A."/>
            <person name="Glavina del Rio T."/>
            <person name="Dalin E."/>
            <person name="Tice H."/>
            <person name="Bruce D."/>
            <person name="Goodwin L."/>
            <person name="Pitluck S."/>
            <person name="Chertkov O."/>
            <person name="Brettin T."/>
            <person name="Detter J.C."/>
            <person name="Han C."/>
            <person name="Larimer F."/>
            <person name="Land M."/>
            <person name="Hauser L."/>
            <person name="Kyrpides N."/>
            <person name="Mikhailova N."/>
            <person name="Balakrishnan V."/>
            <person name="Glasner J."/>
            <person name="Perna N.T."/>
        </authorList>
    </citation>
    <scope>NUCLEOTIDE SEQUENCE [LARGE SCALE GENOMIC DNA]</scope>
    <source>
        <strain evidence="13">Ech703</strain>
    </source>
</reference>
<dbReference type="FunFam" id="1.10.287.950:FF:000001">
    <property type="entry name" value="Methyl-accepting chemotaxis sensory transducer"/>
    <property type="match status" value="1"/>
</dbReference>
<dbReference type="CDD" id="cd11386">
    <property type="entry name" value="MCP_signal"/>
    <property type="match status" value="1"/>
</dbReference>
<dbReference type="InterPro" id="IPR051310">
    <property type="entry name" value="MCP_chemotaxis"/>
</dbReference>
<protein>
    <submittedName>
        <fullName evidence="13">Methyl-accepting chemotaxis sensory transducer with Cache sensor</fullName>
    </submittedName>
</protein>
<keyword evidence="5 11" id="KW-0812">Transmembrane</keyword>
<evidence type="ECO:0000256" key="8">
    <source>
        <dbReference type="ARBA" id="ARBA00023224"/>
    </source>
</evidence>
<gene>
    <name evidence="13" type="ordered locus">Dd703_2488</name>
</gene>
<evidence type="ECO:0000313" key="14">
    <source>
        <dbReference type="Proteomes" id="UP000002734"/>
    </source>
</evidence>
<comment type="subcellular location">
    <subcellularLocation>
        <location evidence="1">Cell membrane</location>
        <topology evidence="1">Multi-pass membrane protein</topology>
    </subcellularLocation>
</comment>
<dbReference type="SUPFAM" id="SSF58104">
    <property type="entry name" value="Methyl-accepting chemotaxis protein (MCP) signaling domain"/>
    <property type="match status" value="1"/>
</dbReference>
<keyword evidence="8 10" id="KW-0807">Transducer</keyword>
<accession>C6C967</accession>
<dbReference type="SMART" id="SM01049">
    <property type="entry name" value="Cache_2"/>
    <property type="match status" value="1"/>
</dbReference>
<evidence type="ECO:0000256" key="5">
    <source>
        <dbReference type="ARBA" id="ARBA00022692"/>
    </source>
</evidence>
<dbReference type="PANTHER" id="PTHR43531:SF14">
    <property type="entry name" value="METHYL-ACCEPTING CHEMOTAXIS PROTEIN I-RELATED"/>
    <property type="match status" value="1"/>
</dbReference>
<dbReference type="Gene3D" id="3.30.450.20">
    <property type="entry name" value="PAS domain"/>
    <property type="match status" value="1"/>
</dbReference>
<evidence type="ECO:0000256" key="9">
    <source>
        <dbReference type="ARBA" id="ARBA00029447"/>
    </source>
</evidence>
<evidence type="ECO:0000256" key="11">
    <source>
        <dbReference type="SAM" id="Phobius"/>
    </source>
</evidence>
<dbReference type="RefSeq" id="WP_015854173.1">
    <property type="nucleotide sequence ID" value="NC_012880.1"/>
</dbReference>
<dbReference type="PANTHER" id="PTHR43531">
    <property type="entry name" value="PROTEIN ICFG"/>
    <property type="match status" value="1"/>
</dbReference>
<dbReference type="KEGG" id="dda:Dd703_2488"/>
<dbReference type="GO" id="GO:0006935">
    <property type="term" value="P:chemotaxis"/>
    <property type="evidence" value="ECO:0007669"/>
    <property type="project" value="UniProtKB-KW"/>
</dbReference>
<keyword evidence="3" id="KW-0488">Methylation</keyword>
<dbReference type="STRING" id="579405.Dd703_2488"/>